<feature type="domain" description="VQ" evidence="2">
    <location>
        <begin position="38"/>
        <end position="62"/>
    </location>
</feature>
<evidence type="ECO:0000256" key="1">
    <source>
        <dbReference type="SAM" id="MobiDB-lite"/>
    </source>
</evidence>
<organism evidence="3 4">
    <name type="scientific">Carpinus fangiana</name>
    <dbReference type="NCBI Taxonomy" id="176857"/>
    <lineage>
        <taxon>Eukaryota</taxon>
        <taxon>Viridiplantae</taxon>
        <taxon>Streptophyta</taxon>
        <taxon>Embryophyta</taxon>
        <taxon>Tracheophyta</taxon>
        <taxon>Spermatophyta</taxon>
        <taxon>Magnoliopsida</taxon>
        <taxon>eudicotyledons</taxon>
        <taxon>Gunneridae</taxon>
        <taxon>Pentapetalae</taxon>
        <taxon>rosids</taxon>
        <taxon>fabids</taxon>
        <taxon>Fagales</taxon>
        <taxon>Betulaceae</taxon>
        <taxon>Carpinus</taxon>
    </lineage>
</organism>
<evidence type="ECO:0000313" key="4">
    <source>
        <dbReference type="Proteomes" id="UP000327013"/>
    </source>
</evidence>
<feature type="compositionally biased region" description="Low complexity" evidence="1">
    <location>
        <begin position="61"/>
        <end position="74"/>
    </location>
</feature>
<accession>A0A5N6RWJ0</accession>
<gene>
    <name evidence="3" type="ORF">FH972_020067</name>
</gene>
<dbReference type="OrthoDB" id="1518325at2759"/>
<keyword evidence="4" id="KW-1185">Reference proteome</keyword>
<dbReference type="EMBL" id="CM017328">
    <property type="protein sequence ID" value="KAE8125234.1"/>
    <property type="molecule type" value="Genomic_DNA"/>
</dbReference>
<reference evidence="3 4" key="1">
    <citation type="submission" date="2019-06" db="EMBL/GenBank/DDBJ databases">
        <title>A chromosomal-level reference genome of Carpinus fangiana (Coryloideae, Betulaceae).</title>
        <authorList>
            <person name="Yang X."/>
            <person name="Wang Z."/>
            <person name="Zhang L."/>
            <person name="Hao G."/>
            <person name="Liu J."/>
            <person name="Yang Y."/>
        </authorList>
    </citation>
    <scope>NUCLEOTIDE SEQUENCE [LARGE SCALE GENOMIC DNA]</scope>
    <source>
        <strain evidence="3">Cfa_2016G</strain>
        <tissue evidence="3">Leaf</tissue>
    </source>
</reference>
<dbReference type="GO" id="GO:0005634">
    <property type="term" value="C:nucleus"/>
    <property type="evidence" value="ECO:0007669"/>
    <property type="project" value="TreeGrafter"/>
</dbReference>
<dbReference type="AlphaFoldDB" id="A0A5N6RWJ0"/>
<sequence length="125" mass="13345">MSSQTREQMQGPGPAHLRVSQGSRKITNKPPVIIYLQPPKVVHVRPEEFRATVQRLTGNQAPSSSTTPTSVAEETVAAAAEETMGGAMGIVSSECQQQSWSAGSAFGMPDDDPMLSNFAAHPAFY</sequence>
<dbReference type="Pfam" id="PF05678">
    <property type="entry name" value="VQ"/>
    <property type="match status" value="1"/>
</dbReference>
<protein>
    <recommendedName>
        <fullName evidence="2">VQ domain-containing protein</fullName>
    </recommendedName>
</protein>
<dbReference type="PANTHER" id="PTHR33143">
    <property type="entry name" value="F16F4.1 PROTEIN-RELATED"/>
    <property type="match status" value="1"/>
</dbReference>
<dbReference type="PANTHER" id="PTHR33143:SF63">
    <property type="entry name" value="F16F4.1 PROTEIN"/>
    <property type="match status" value="1"/>
</dbReference>
<feature type="region of interest" description="Disordered" evidence="1">
    <location>
        <begin position="1"/>
        <end position="30"/>
    </location>
</feature>
<feature type="region of interest" description="Disordered" evidence="1">
    <location>
        <begin position="54"/>
        <end position="74"/>
    </location>
</feature>
<dbReference type="InterPro" id="IPR039607">
    <property type="entry name" value="VQ_8/17/18/20/21/25"/>
</dbReference>
<proteinExistence type="predicted"/>
<dbReference type="InterPro" id="IPR008889">
    <property type="entry name" value="VQ"/>
</dbReference>
<evidence type="ECO:0000259" key="2">
    <source>
        <dbReference type="Pfam" id="PF05678"/>
    </source>
</evidence>
<name>A0A5N6RWJ0_9ROSI</name>
<dbReference type="Proteomes" id="UP000327013">
    <property type="component" value="Chromosome 8"/>
</dbReference>
<evidence type="ECO:0000313" key="3">
    <source>
        <dbReference type="EMBL" id="KAE8125234.1"/>
    </source>
</evidence>